<evidence type="ECO:0000259" key="1">
    <source>
        <dbReference type="Pfam" id="PF02129"/>
    </source>
</evidence>
<reference evidence="3" key="1">
    <citation type="journal article" date="2019" name="Int. J. Syst. Evol. Microbiol.">
        <title>The Global Catalogue of Microorganisms (GCM) 10K type strain sequencing project: providing services to taxonomists for standard genome sequencing and annotation.</title>
        <authorList>
            <consortium name="The Broad Institute Genomics Platform"/>
            <consortium name="The Broad Institute Genome Sequencing Center for Infectious Disease"/>
            <person name="Wu L."/>
            <person name="Ma J."/>
        </authorList>
    </citation>
    <scope>NUCLEOTIDE SEQUENCE [LARGE SCALE GENOMIC DNA]</scope>
    <source>
        <strain evidence="3">JCM 18424</strain>
    </source>
</reference>
<keyword evidence="2" id="KW-0378">Hydrolase</keyword>
<evidence type="ECO:0000313" key="3">
    <source>
        <dbReference type="Proteomes" id="UP001500631"/>
    </source>
</evidence>
<dbReference type="SUPFAM" id="SSF53474">
    <property type="entry name" value="alpha/beta-Hydrolases"/>
    <property type="match status" value="1"/>
</dbReference>
<organism evidence="2 3">
    <name type="scientific">Wohlfahrtiimonas larvae</name>
    <dbReference type="NCBI Taxonomy" id="1157986"/>
    <lineage>
        <taxon>Bacteria</taxon>
        <taxon>Pseudomonadati</taxon>
        <taxon>Pseudomonadota</taxon>
        <taxon>Gammaproteobacteria</taxon>
        <taxon>Cardiobacteriales</taxon>
        <taxon>Ignatzschineriaceae</taxon>
        <taxon>Wohlfahrtiimonas</taxon>
    </lineage>
</organism>
<dbReference type="Gene3D" id="1.10.10.800">
    <property type="match status" value="1"/>
</dbReference>
<dbReference type="InterPro" id="IPR000383">
    <property type="entry name" value="Xaa-Pro-like_dom"/>
</dbReference>
<dbReference type="EMBL" id="BAABKE010000004">
    <property type="protein sequence ID" value="GAA5099882.1"/>
    <property type="molecule type" value="Genomic_DNA"/>
</dbReference>
<dbReference type="RefSeq" id="WP_077925483.1">
    <property type="nucleotide sequence ID" value="NZ_BAABKE010000004.1"/>
</dbReference>
<dbReference type="GO" id="GO:0016787">
    <property type="term" value="F:hydrolase activity"/>
    <property type="evidence" value="ECO:0007669"/>
    <property type="project" value="UniProtKB-KW"/>
</dbReference>
<accession>A0ABP9MSK3</accession>
<proteinExistence type="predicted"/>
<name>A0ABP9MSK3_9GAMM</name>
<dbReference type="Pfam" id="PF02129">
    <property type="entry name" value="Peptidase_S15"/>
    <property type="match status" value="1"/>
</dbReference>
<dbReference type="Proteomes" id="UP001500631">
    <property type="component" value="Unassembled WGS sequence"/>
</dbReference>
<dbReference type="PANTHER" id="PTHR47751:SF1">
    <property type="entry name" value="SUPERFAMILY HYDROLASE, PUTATIVE (AFU_ORTHOLOGUE AFUA_2G16580)-RELATED"/>
    <property type="match status" value="1"/>
</dbReference>
<evidence type="ECO:0000313" key="2">
    <source>
        <dbReference type="EMBL" id="GAA5099882.1"/>
    </source>
</evidence>
<gene>
    <name evidence="2" type="ORF">GCM10023338_13990</name>
</gene>
<dbReference type="PANTHER" id="PTHR47751">
    <property type="entry name" value="SUPERFAMILY HYDROLASE, PUTATIVE (AFU_ORTHOLOGUE AFUA_2G16580)-RELATED"/>
    <property type="match status" value="1"/>
</dbReference>
<dbReference type="Gene3D" id="3.40.50.1820">
    <property type="entry name" value="alpha/beta hydrolase"/>
    <property type="match status" value="1"/>
</dbReference>
<dbReference type="InterPro" id="IPR029058">
    <property type="entry name" value="AB_hydrolase_fold"/>
</dbReference>
<keyword evidence="3" id="KW-1185">Reference proteome</keyword>
<feature type="domain" description="Xaa-Pro dipeptidyl-peptidase-like" evidence="1">
    <location>
        <begin position="11"/>
        <end position="160"/>
    </location>
</feature>
<sequence>MKTISFKNKTVDVAANMFYPDNFNESQKYPVIICAHPVGGVKEQTAEIYAQSLSKRGFITVALDASYQGDSGGMPRYLEDPYIRVEDFRACIDYLNTVGYIDSDKIVLLGICGAGGYVVNAAIIDHRINAVIGISAVNVGDMFRLGWHGNEDNLQHQRQMLKDLANIMTLEANGSNQQFMPWAPFNPDDVQSSDLCSAYEYYRTDRAQHANAPSQGILTSSAKLLSYDAFYMADRYLTQPLLLIAGNRAESLWHSEKLINQAGSDIKELFLIDKAGHVDLYDLPQYVNPALEKITSFLQKYL</sequence>
<comment type="caution">
    <text evidence="2">The sequence shown here is derived from an EMBL/GenBank/DDBJ whole genome shotgun (WGS) entry which is preliminary data.</text>
</comment>
<protein>
    <submittedName>
        <fullName evidence="2">Alpha/beta hydrolase</fullName>
    </submittedName>
</protein>
<dbReference type="InterPro" id="IPR051411">
    <property type="entry name" value="Polyketide_trans_af380"/>
</dbReference>